<evidence type="ECO:0000313" key="1">
    <source>
        <dbReference type="EMBL" id="QIS15463.1"/>
    </source>
</evidence>
<reference evidence="1 2" key="1">
    <citation type="journal article" date="2019" name="ACS Chem. Biol.">
        <title>Identification and Mobilization of a Cryptic Antibiotic Biosynthesis Gene Locus from a Human-Pathogenic Nocardia Isolate.</title>
        <authorList>
            <person name="Herisse M."/>
            <person name="Ishida K."/>
            <person name="Porter J.L."/>
            <person name="Howden B."/>
            <person name="Hertweck C."/>
            <person name="Stinear T.P."/>
            <person name="Pidot S.J."/>
        </authorList>
    </citation>
    <scope>NUCLEOTIDE SEQUENCE [LARGE SCALE GENOMIC DNA]</scope>
    <source>
        <strain evidence="1 2">AUSMDU00012717</strain>
    </source>
</reference>
<organism evidence="1 2">
    <name type="scientific">Nocardia arthritidis</name>
    <dbReference type="NCBI Taxonomy" id="228602"/>
    <lineage>
        <taxon>Bacteria</taxon>
        <taxon>Bacillati</taxon>
        <taxon>Actinomycetota</taxon>
        <taxon>Actinomycetes</taxon>
        <taxon>Mycobacteriales</taxon>
        <taxon>Nocardiaceae</taxon>
        <taxon>Nocardia</taxon>
    </lineage>
</organism>
<dbReference type="RefSeq" id="WP_167477703.1">
    <property type="nucleotide sequence ID" value="NZ_CP046172.1"/>
</dbReference>
<protein>
    <submittedName>
        <fullName evidence="1">Uncharacterized protein</fullName>
    </submittedName>
</protein>
<accession>A0A6G9YRD6</accession>
<sequence length="167" mass="18768">MSATKFVEIDGRGFWALDDALDVWLAYLVDQIGDRSRADDTWIADLRDQWSLTAAISDYGITIDFDTQEHRDRIREFAEAARRAASEVGDVTPDRLRQWLILDDIAESDGHARRPEGVQLNRILEVADGFIALLDGRLPPDPPSGWWFLGTGEGMSEIGRSIRPSNP</sequence>
<proteinExistence type="predicted"/>
<dbReference type="AlphaFoldDB" id="A0A6G9YRD6"/>
<keyword evidence="2" id="KW-1185">Reference proteome</keyword>
<evidence type="ECO:0000313" key="2">
    <source>
        <dbReference type="Proteomes" id="UP000503540"/>
    </source>
</evidence>
<name>A0A6G9YRD6_9NOCA</name>
<dbReference type="KEGG" id="nah:F5544_38190"/>
<gene>
    <name evidence="1" type="ORF">F5544_38190</name>
</gene>
<dbReference type="Proteomes" id="UP000503540">
    <property type="component" value="Chromosome"/>
</dbReference>
<dbReference type="EMBL" id="CP046172">
    <property type="protein sequence ID" value="QIS15463.1"/>
    <property type="molecule type" value="Genomic_DNA"/>
</dbReference>